<reference evidence="2" key="1">
    <citation type="journal article" date="2022" name="Cell">
        <title>Repeat-based holocentromeres influence genome architecture and karyotype evolution.</title>
        <authorList>
            <person name="Hofstatter P.G."/>
            <person name="Thangavel G."/>
            <person name="Lux T."/>
            <person name="Neumann P."/>
            <person name="Vondrak T."/>
            <person name="Novak P."/>
            <person name="Zhang M."/>
            <person name="Costa L."/>
            <person name="Castellani M."/>
            <person name="Scott A."/>
            <person name="Toegelov H."/>
            <person name="Fuchs J."/>
            <person name="Mata-Sucre Y."/>
            <person name="Dias Y."/>
            <person name="Vanzela A.L.L."/>
            <person name="Huettel B."/>
            <person name="Almeida C.C.S."/>
            <person name="Simkova H."/>
            <person name="Souza G."/>
            <person name="Pedrosa-Harand A."/>
            <person name="Macas J."/>
            <person name="Mayer K.F.X."/>
            <person name="Houben A."/>
            <person name="Marques A."/>
        </authorList>
    </citation>
    <scope>NUCLEOTIDE SEQUENCE</scope>
    <source>
        <strain evidence="2">RhyBre1mFocal</strain>
    </source>
</reference>
<feature type="compositionally biased region" description="Basic and acidic residues" evidence="1">
    <location>
        <begin position="256"/>
        <end position="267"/>
    </location>
</feature>
<dbReference type="PANTHER" id="PTHR36054:SF2">
    <property type="entry name" value="PROTEIN SICKLE"/>
    <property type="match status" value="1"/>
</dbReference>
<sequence>MEDAAKRRERLMALRTEASQSSGAPPPAPPPLGAAELPDPLFSSSSPAEAPSQPPRFDYYTNPSAAFSSSNNLNKRKSSSFHSPSASRPHARPYGPNYAGPNQPPLHQLGPQFHRPPHAPPTMHWRSPAQFQPPSAGNIHPATSGYGSWQYASGPPHMPYTNPPLSGFTNPRFARNSSSGLRPRPNHNLNSYSGTRGTGGRGVGFHSHFGHGSYYSKSMVEDPWIELEPIVGKLVDSHDASCSGSGSSSHSWLPESIRKKENKKPEIGNKYGKKLSLSEYLDLSFNQTIDET</sequence>
<dbReference type="PANTHER" id="PTHR36054">
    <property type="entry name" value="PROTEIN SICKLE"/>
    <property type="match status" value="1"/>
</dbReference>
<feature type="compositionally biased region" description="Low complexity" evidence="1">
    <location>
        <begin position="33"/>
        <end position="51"/>
    </location>
</feature>
<proteinExistence type="predicted"/>
<feature type="compositionally biased region" description="Low complexity" evidence="1">
    <location>
        <begin position="240"/>
        <end position="251"/>
    </location>
</feature>
<feature type="region of interest" description="Disordered" evidence="1">
    <location>
        <begin position="157"/>
        <end position="198"/>
    </location>
</feature>
<gene>
    <name evidence="2" type="ORF">LUZ63_007978</name>
</gene>
<evidence type="ECO:0000256" key="1">
    <source>
        <dbReference type="SAM" id="MobiDB-lite"/>
    </source>
</evidence>
<protein>
    <submittedName>
        <fullName evidence="2">Uncharacterized protein</fullName>
    </submittedName>
</protein>
<feature type="region of interest" description="Disordered" evidence="1">
    <location>
        <begin position="238"/>
        <end position="269"/>
    </location>
</feature>
<dbReference type="AlphaFoldDB" id="A0A9Q0CSX6"/>
<evidence type="ECO:0000313" key="2">
    <source>
        <dbReference type="EMBL" id="KAJ1699466.1"/>
    </source>
</evidence>
<comment type="caution">
    <text evidence="2">The sequence shown here is derived from an EMBL/GenBank/DDBJ whole genome shotgun (WGS) entry which is preliminary data.</text>
</comment>
<evidence type="ECO:0000313" key="3">
    <source>
        <dbReference type="Proteomes" id="UP001151287"/>
    </source>
</evidence>
<feature type="compositionally biased region" description="Basic and acidic residues" evidence="1">
    <location>
        <begin position="1"/>
        <end position="12"/>
    </location>
</feature>
<keyword evidence="3" id="KW-1185">Reference proteome</keyword>
<dbReference type="OrthoDB" id="1935385at2759"/>
<name>A0A9Q0CSX6_9POAL</name>
<dbReference type="GO" id="GO:0035196">
    <property type="term" value="P:miRNA processing"/>
    <property type="evidence" value="ECO:0007669"/>
    <property type="project" value="InterPro"/>
</dbReference>
<feature type="region of interest" description="Disordered" evidence="1">
    <location>
        <begin position="1"/>
        <end position="142"/>
    </location>
</feature>
<dbReference type="InterPro" id="IPR039292">
    <property type="entry name" value="SICKLE"/>
</dbReference>
<dbReference type="Proteomes" id="UP001151287">
    <property type="component" value="Unassembled WGS sequence"/>
</dbReference>
<dbReference type="EMBL" id="JAMQYH010000002">
    <property type="protein sequence ID" value="KAJ1699466.1"/>
    <property type="molecule type" value="Genomic_DNA"/>
</dbReference>
<organism evidence="2 3">
    <name type="scientific">Rhynchospora breviuscula</name>
    <dbReference type="NCBI Taxonomy" id="2022672"/>
    <lineage>
        <taxon>Eukaryota</taxon>
        <taxon>Viridiplantae</taxon>
        <taxon>Streptophyta</taxon>
        <taxon>Embryophyta</taxon>
        <taxon>Tracheophyta</taxon>
        <taxon>Spermatophyta</taxon>
        <taxon>Magnoliopsida</taxon>
        <taxon>Liliopsida</taxon>
        <taxon>Poales</taxon>
        <taxon>Cyperaceae</taxon>
        <taxon>Cyperoideae</taxon>
        <taxon>Rhynchosporeae</taxon>
        <taxon>Rhynchospora</taxon>
    </lineage>
</organism>
<feature type="compositionally biased region" description="Polar residues" evidence="1">
    <location>
        <begin position="163"/>
        <end position="180"/>
    </location>
</feature>
<accession>A0A9Q0CSX6</accession>
<dbReference type="GO" id="GO:0000398">
    <property type="term" value="P:mRNA splicing, via spliceosome"/>
    <property type="evidence" value="ECO:0007669"/>
    <property type="project" value="InterPro"/>
</dbReference>